<evidence type="ECO:0000313" key="2">
    <source>
        <dbReference type="EMBL" id="KAL3116299.1"/>
    </source>
</evidence>
<sequence length="105" mass="11404">MHLMAKVSIPQQSVRDGNGHNGDTRLAAVKPLVYYSGLASPAHPLTSPPQAIPSFICISFSSFCSEAFSRQRHVVRMGVAVGLHSLNISLEYIRPDASVASDRQR</sequence>
<organism evidence="2 3">
    <name type="scientific">Heterodera trifolii</name>
    <dbReference type="NCBI Taxonomy" id="157864"/>
    <lineage>
        <taxon>Eukaryota</taxon>
        <taxon>Metazoa</taxon>
        <taxon>Ecdysozoa</taxon>
        <taxon>Nematoda</taxon>
        <taxon>Chromadorea</taxon>
        <taxon>Rhabditida</taxon>
        <taxon>Tylenchina</taxon>
        <taxon>Tylenchomorpha</taxon>
        <taxon>Tylenchoidea</taxon>
        <taxon>Heteroderidae</taxon>
        <taxon>Heteroderinae</taxon>
        <taxon>Heterodera</taxon>
    </lineage>
</organism>
<feature type="region of interest" description="Disordered" evidence="1">
    <location>
        <begin position="1"/>
        <end position="22"/>
    </location>
</feature>
<evidence type="ECO:0000256" key="1">
    <source>
        <dbReference type="SAM" id="MobiDB-lite"/>
    </source>
</evidence>
<gene>
    <name evidence="2" type="ORF">niasHT_002382</name>
</gene>
<dbReference type="EMBL" id="JBICBT010000359">
    <property type="protein sequence ID" value="KAL3116299.1"/>
    <property type="molecule type" value="Genomic_DNA"/>
</dbReference>
<evidence type="ECO:0000313" key="3">
    <source>
        <dbReference type="Proteomes" id="UP001620626"/>
    </source>
</evidence>
<protein>
    <submittedName>
        <fullName evidence="2">Uncharacterized protein</fullName>
    </submittedName>
</protein>
<proteinExistence type="predicted"/>
<dbReference type="Proteomes" id="UP001620626">
    <property type="component" value="Unassembled WGS sequence"/>
</dbReference>
<keyword evidence="3" id="KW-1185">Reference proteome</keyword>
<reference evidence="2 3" key="1">
    <citation type="submission" date="2024-10" db="EMBL/GenBank/DDBJ databases">
        <authorList>
            <person name="Kim D."/>
        </authorList>
    </citation>
    <scope>NUCLEOTIDE SEQUENCE [LARGE SCALE GENOMIC DNA]</scope>
    <source>
        <strain evidence="2">BH-2024</strain>
    </source>
</reference>
<dbReference type="AlphaFoldDB" id="A0ABD2LMB4"/>
<comment type="caution">
    <text evidence="2">The sequence shown here is derived from an EMBL/GenBank/DDBJ whole genome shotgun (WGS) entry which is preliminary data.</text>
</comment>
<name>A0ABD2LMB4_9BILA</name>
<accession>A0ABD2LMB4</accession>